<comment type="cofactor">
    <cofactor evidence="2">
        <name>Ca(2+)</name>
        <dbReference type="ChEBI" id="CHEBI:29108"/>
    </cofactor>
</comment>
<organism evidence="12 13">
    <name type="scientific">Phytophthora aleatoria</name>
    <dbReference type="NCBI Taxonomy" id="2496075"/>
    <lineage>
        <taxon>Eukaryota</taxon>
        <taxon>Sar</taxon>
        <taxon>Stramenopiles</taxon>
        <taxon>Oomycota</taxon>
        <taxon>Peronosporomycetes</taxon>
        <taxon>Peronosporales</taxon>
        <taxon>Peronosporaceae</taxon>
        <taxon>Phytophthora</taxon>
    </lineage>
</organism>
<evidence type="ECO:0000256" key="1">
    <source>
        <dbReference type="ARBA" id="ARBA00000695"/>
    </source>
</evidence>
<reference evidence="12" key="1">
    <citation type="submission" date="2021-01" db="EMBL/GenBank/DDBJ databases">
        <title>Phytophthora aleatoria, a newly-described species from Pinus radiata is distinct from Phytophthora cactorum isolates based on comparative genomics.</title>
        <authorList>
            <person name="Mcdougal R."/>
            <person name="Panda P."/>
            <person name="Williams N."/>
            <person name="Studholme D.J."/>
        </authorList>
    </citation>
    <scope>NUCLEOTIDE SEQUENCE</scope>
    <source>
        <strain evidence="12">NZFS 4037</strain>
    </source>
</reference>
<evidence type="ECO:0000256" key="2">
    <source>
        <dbReference type="ARBA" id="ARBA00001913"/>
    </source>
</evidence>
<dbReference type="EMBL" id="JAENGY010003506">
    <property type="protein sequence ID" value="KAG6941668.1"/>
    <property type="molecule type" value="Genomic_DNA"/>
</dbReference>
<proteinExistence type="predicted"/>
<feature type="signal peptide" evidence="10">
    <location>
        <begin position="1"/>
        <end position="21"/>
    </location>
</feature>
<keyword evidence="7" id="KW-0106">Calcium</keyword>
<evidence type="ECO:0000313" key="13">
    <source>
        <dbReference type="Proteomes" id="UP000709295"/>
    </source>
</evidence>
<dbReference type="InterPro" id="IPR004898">
    <property type="entry name" value="Pectate_lyase_PlyH/PlyE-like"/>
</dbReference>
<evidence type="ECO:0000256" key="9">
    <source>
        <dbReference type="ARBA" id="ARBA00039895"/>
    </source>
</evidence>
<dbReference type="GO" id="GO:0045490">
    <property type="term" value="P:pectin catabolic process"/>
    <property type="evidence" value="ECO:0007669"/>
    <property type="project" value="TreeGrafter"/>
</dbReference>
<dbReference type="PANTHER" id="PTHR33407">
    <property type="entry name" value="PECTATE LYASE F-RELATED"/>
    <property type="match status" value="1"/>
</dbReference>
<dbReference type="Pfam" id="PF07258">
    <property type="entry name" value="COMM_domain"/>
    <property type="match status" value="1"/>
</dbReference>
<dbReference type="Proteomes" id="UP000709295">
    <property type="component" value="Unassembled WGS sequence"/>
</dbReference>
<dbReference type="PROSITE" id="PS51269">
    <property type="entry name" value="COMM"/>
    <property type="match status" value="1"/>
</dbReference>
<dbReference type="AlphaFoldDB" id="A0A8J5IW24"/>
<sequence length="225" mass="24421">MVNVFSVFTVALAAVTAVASGASMRSEAAPMPTGSWPASKGTVYLKEPYTVKKGQTFDGGMKTYARSNVKCGGQKESGWQTAVFMVEPGATLKNVIIGKDQMEGLYALGVEDEDLQMKLMPVLSAVVPSVERVLENTSFDFAHVVDVNWRLDYVLRSSSAGSVHEPLYFVQLKLQSPHTSDSTLQTVTFSCTVEELRSLVYRIQEAANEVEKLAAGTPSQLRTNA</sequence>
<keyword evidence="13" id="KW-1185">Reference proteome</keyword>
<evidence type="ECO:0000256" key="8">
    <source>
        <dbReference type="ARBA" id="ARBA00023239"/>
    </source>
</evidence>
<dbReference type="InterPro" id="IPR017920">
    <property type="entry name" value="COMM"/>
</dbReference>
<name>A0A8J5IW24_9STRA</name>
<accession>A0A8J5IW24</accession>
<dbReference type="GO" id="GO:0030570">
    <property type="term" value="F:pectate lyase activity"/>
    <property type="evidence" value="ECO:0007669"/>
    <property type="project" value="UniProtKB-EC"/>
</dbReference>
<feature type="chain" id="PRO_5035197699" description="Probable pectate lyase F" evidence="10">
    <location>
        <begin position="22"/>
        <end position="225"/>
    </location>
</feature>
<evidence type="ECO:0000313" key="12">
    <source>
        <dbReference type="EMBL" id="KAG6941668.1"/>
    </source>
</evidence>
<evidence type="ECO:0000256" key="3">
    <source>
        <dbReference type="ARBA" id="ARBA00004613"/>
    </source>
</evidence>
<evidence type="ECO:0000259" key="11">
    <source>
        <dbReference type="PROSITE" id="PS51269"/>
    </source>
</evidence>
<protein>
    <recommendedName>
        <fullName evidence="9">Probable pectate lyase F</fullName>
        <ecNumber evidence="4">4.2.2.2</ecNumber>
    </recommendedName>
</protein>
<gene>
    <name evidence="12" type="ORF">JG688_00018551</name>
</gene>
<dbReference type="EC" id="4.2.2.2" evidence="4"/>
<dbReference type="Pfam" id="PF03211">
    <property type="entry name" value="Pectate_lyase"/>
    <property type="match status" value="1"/>
</dbReference>
<dbReference type="PANTHER" id="PTHR33407:SF9">
    <property type="entry name" value="PECTATE LYASE F-RELATED"/>
    <property type="match status" value="1"/>
</dbReference>
<keyword evidence="8" id="KW-0456">Lyase</keyword>
<comment type="caution">
    <text evidence="12">The sequence shown here is derived from an EMBL/GenBank/DDBJ whole genome shotgun (WGS) entry which is preliminary data.</text>
</comment>
<evidence type="ECO:0000256" key="7">
    <source>
        <dbReference type="ARBA" id="ARBA00022837"/>
    </source>
</evidence>
<keyword evidence="5" id="KW-0964">Secreted</keyword>
<comment type="subcellular location">
    <subcellularLocation>
        <location evidence="3">Secreted</location>
    </subcellularLocation>
</comment>
<keyword evidence="6 10" id="KW-0732">Signal</keyword>
<evidence type="ECO:0000256" key="5">
    <source>
        <dbReference type="ARBA" id="ARBA00022525"/>
    </source>
</evidence>
<evidence type="ECO:0000256" key="10">
    <source>
        <dbReference type="SAM" id="SignalP"/>
    </source>
</evidence>
<feature type="domain" description="COMM" evidence="11">
    <location>
        <begin position="143"/>
        <end position="214"/>
    </location>
</feature>
<evidence type="ECO:0000256" key="6">
    <source>
        <dbReference type="ARBA" id="ARBA00022729"/>
    </source>
</evidence>
<comment type="catalytic activity">
    <reaction evidence="1">
        <text>Eliminative cleavage of (1-&gt;4)-alpha-D-galacturonan to give oligosaccharides with 4-deoxy-alpha-D-galact-4-enuronosyl groups at their non-reducing ends.</text>
        <dbReference type="EC" id="4.2.2.2"/>
    </reaction>
</comment>
<evidence type="ECO:0000256" key="4">
    <source>
        <dbReference type="ARBA" id="ARBA00012272"/>
    </source>
</evidence>
<dbReference type="GO" id="GO:0005576">
    <property type="term" value="C:extracellular region"/>
    <property type="evidence" value="ECO:0007669"/>
    <property type="project" value="UniProtKB-SubCell"/>
</dbReference>